<proteinExistence type="predicted"/>
<organism evidence="1 2">
    <name type="scientific">Bacteroides faecium</name>
    <dbReference type="NCBI Taxonomy" id="2715212"/>
    <lineage>
        <taxon>Bacteria</taxon>
        <taxon>Pseudomonadati</taxon>
        <taxon>Bacteroidota</taxon>
        <taxon>Bacteroidia</taxon>
        <taxon>Bacteroidales</taxon>
        <taxon>Bacteroidaceae</taxon>
        <taxon>Bacteroides</taxon>
    </lineage>
</organism>
<protein>
    <recommendedName>
        <fullName evidence="3">Leucine-rich repeat domain-containing protein</fullName>
    </recommendedName>
</protein>
<dbReference type="Proteomes" id="UP000501780">
    <property type="component" value="Chromosome"/>
</dbReference>
<evidence type="ECO:0008006" key="3">
    <source>
        <dbReference type="Google" id="ProtNLM"/>
    </source>
</evidence>
<dbReference type="InterPro" id="IPR032675">
    <property type="entry name" value="LRR_dom_sf"/>
</dbReference>
<dbReference type="Gene3D" id="3.80.10.10">
    <property type="entry name" value="Ribonuclease Inhibitor"/>
    <property type="match status" value="1"/>
</dbReference>
<keyword evidence="2" id="KW-1185">Reference proteome</keyword>
<dbReference type="InterPro" id="IPR001611">
    <property type="entry name" value="Leu-rich_rpt"/>
</dbReference>
<evidence type="ECO:0000313" key="1">
    <source>
        <dbReference type="EMBL" id="QIU96633.1"/>
    </source>
</evidence>
<dbReference type="EMBL" id="CP050831">
    <property type="protein sequence ID" value="QIU96633.1"/>
    <property type="molecule type" value="Genomic_DNA"/>
</dbReference>
<sequence length="315" mass="36324">MEHFQEVPDINRLIISPLYLREGLEFAKNQGYNNILIDAHTTTTDIYGISCKHTLNVSLICEYDFIETLIVQGYDYTIEPCNLNQLSVLPRLNKLGLWADKVFTIDFSLFSKLEELEYYYTKQTENVDTLINLKRLHIYNLKSEELEELKSMNLLEELTLWDAKNINLNGLCQLTNIRMLDIVRSRKMIDIRGLCNSNRLEELTLSYCNNITDISVLSHISGLKTLRLLNCKQLQDLAQLVPNNTIEHINISSLKDLLFLEGMKQLKSLCFDDVINGDISPLLGSHSLESVSMVSKKKYSHTEKEVNLILEMNNK</sequence>
<dbReference type="RefSeq" id="WP_167966133.1">
    <property type="nucleotide sequence ID" value="NZ_CP050831.1"/>
</dbReference>
<dbReference type="KEGG" id="bfc:BacF7301_21875"/>
<accession>A0A6H0KU01</accession>
<reference evidence="1 2" key="1">
    <citation type="submission" date="2020-03" db="EMBL/GenBank/DDBJ databases">
        <title>Genomic analysis of Bacteroides faecium CBA7301.</title>
        <authorList>
            <person name="Kim J."/>
            <person name="Roh S.W."/>
        </authorList>
    </citation>
    <scope>NUCLEOTIDE SEQUENCE [LARGE SCALE GENOMIC DNA]</scope>
    <source>
        <strain evidence="1 2">CBA7301</strain>
    </source>
</reference>
<name>A0A6H0KU01_9BACE</name>
<dbReference type="SUPFAM" id="SSF52058">
    <property type="entry name" value="L domain-like"/>
    <property type="match status" value="1"/>
</dbReference>
<dbReference type="PROSITE" id="PS51450">
    <property type="entry name" value="LRR"/>
    <property type="match status" value="1"/>
</dbReference>
<dbReference type="AlphaFoldDB" id="A0A6H0KU01"/>
<gene>
    <name evidence="1" type="ORF">BacF7301_21875</name>
</gene>
<evidence type="ECO:0000313" key="2">
    <source>
        <dbReference type="Proteomes" id="UP000501780"/>
    </source>
</evidence>